<evidence type="ECO:0000313" key="3">
    <source>
        <dbReference type="Proteomes" id="UP000192247"/>
    </source>
</evidence>
<proteinExistence type="predicted"/>
<reference evidence="2 3" key="1">
    <citation type="journal article" date="2017" name="Gigascience">
        <title>Draft genome of the honey bee ectoparasitic mite, Tropilaelaps mercedesae, is shaped by the parasitic life history.</title>
        <authorList>
            <person name="Dong X."/>
            <person name="Armstrong S.D."/>
            <person name="Xia D."/>
            <person name="Makepeace B.L."/>
            <person name="Darby A.C."/>
            <person name="Kadowaki T."/>
        </authorList>
    </citation>
    <scope>NUCLEOTIDE SEQUENCE [LARGE SCALE GENOMIC DNA]</scope>
    <source>
        <strain evidence="2">Wuxi-XJTLU</strain>
    </source>
</reference>
<name>A0A1V9XQ70_9ACAR</name>
<feature type="chain" id="PRO_5012890281" evidence="1">
    <location>
        <begin position="33"/>
        <end position="110"/>
    </location>
</feature>
<dbReference type="AlphaFoldDB" id="A0A1V9XQ70"/>
<dbReference type="InParanoid" id="A0A1V9XQ70"/>
<dbReference type="Proteomes" id="UP000192247">
    <property type="component" value="Unassembled WGS sequence"/>
</dbReference>
<dbReference type="EMBL" id="MNPL01006034">
    <property type="protein sequence ID" value="OQR75649.1"/>
    <property type="molecule type" value="Genomic_DNA"/>
</dbReference>
<comment type="caution">
    <text evidence="2">The sequence shown here is derived from an EMBL/GenBank/DDBJ whole genome shotgun (WGS) entry which is preliminary data.</text>
</comment>
<keyword evidence="1" id="KW-0732">Signal</keyword>
<evidence type="ECO:0000256" key="1">
    <source>
        <dbReference type="SAM" id="SignalP"/>
    </source>
</evidence>
<protein>
    <submittedName>
        <fullName evidence="2">Uncharacterized protein</fullName>
    </submittedName>
</protein>
<sequence length="110" mass="12006">MRSLQFTLLSFASASAAVIFLALSSTIPGAQGSMLRKVGRLALLGVAIGPRPMILPVPHAVQEKEVVHKHTPVVHHDQEYHRWHGHDHLDEHHVIDGHGDISGLDAGHGW</sequence>
<feature type="signal peptide" evidence="1">
    <location>
        <begin position="1"/>
        <end position="32"/>
    </location>
</feature>
<evidence type="ECO:0000313" key="2">
    <source>
        <dbReference type="EMBL" id="OQR75649.1"/>
    </source>
</evidence>
<accession>A0A1V9XQ70</accession>
<organism evidence="2 3">
    <name type="scientific">Tropilaelaps mercedesae</name>
    <dbReference type="NCBI Taxonomy" id="418985"/>
    <lineage>
        <taxon>Eukaryota</taxon>
        <taxon>Metazoa</taxon>
        <taxon>Ecdysozoa</taxon>
        <taxon>Arthropoda</taxon>
        <taxon>Chelicerata</taxon>
        <taxon>Arachnida</taxon>
        <taxon>Acari</taxon>
        <taxon>Parasitiformes</taxon>
        <taxon>Mesostigmata</taxon>
        <taxon>Gamasina</taxon>
        <taxon>Dermanyssoidea</taxon>
        <taxon>Laelapidae</taxon>
        <taxon>Tropilaelaps</taxon>
    </lineage>
</organism>
<keyword evidence="3" id="KW-1185">Reference proteome</keyword>
<gene>
    <name evidence="2" type="ORF">BIW11_08280</name>
</gene>